<comment type="subcellular location">
    <subcellularLocation>
        <location evidence="1">Endomembrane system</location>
        <topology evidence="1">Multi-pass membrane protein</topology>
    </subcellularLocation>
</comment>
<dbReference type="Pfam" id="PF03105">
    <property type="entry name" value="SPX"/>
    <property type="match status" value="1"/>
</dbReference>
<keyword evidence="4" id="KW-0592">Phosphate transport</keyword>
<dbReference type="Pfam" id="PF03124">
    <property type="entry name" value="EXS"/>
    <property type="match status" value="1"/>
</dbReference>
<feature type="transmembrane region" description="Helical" evidence="9">
    <location>
        <begin position="704"/>
        <end position="724"/>
    </location>
</feature>
<evidence type="ECO:0000256" key="8">
    <source>
        <dbReference type="SAM" id="MobiDB-lite"/>
    </source>
</evidence>
<evidence type="ECO:0000313" key="13">
    <source>
        <dbReference type="Proteomes" id="UP000327013"/>
    </source>
</evidence>
<dbReference type="GO" id="GO:0006817">
    <property type="term" value="P:phosphate ion transport"/>
    <property type="evidence" value="ECO:0007669"/>
    <property type="project" value="UniProtKB-KW"/>
</dbReference>
<dbReference type="InterPro" id="IPR052486">
    <property type="entry name" value="PHO1"/>
</dbReference>
<evidence type="ECO:0008006" key="14">
    <source>
        <dbReference type="Google" id="ProtNLM"/>
    </source>
</evidence>
<feature type="transmembrane region" description="Helical" evidence="9">
    <location>
        <begin position="473"/>
        <end position="496"/>
    </location>
</feature>
<protein>
    <recommendedName>
        <fullName evidence="14">SPX domain-containing protein</fullName>
    </recommendedName>
</protein>
<reference evidence="12 13" key="1">
    <citation type="submission" date="2019-06" db="EMBL/GenBank/DDBJ databases">
        <title>A chromosomal-level reference genome of Carpinus fangiana (Coryloideae, Betulaceae).</title>
        <authorList>
            <person name="Yang X."/>
            <person name="Wang Z."/>
            <person name="Zhang L."/>
            <person name="Hao G."/>
            <person name="Liu J."/>
            <person name="Yang Y."/>
        </authorList>
    </citation>
    <scope>NUCLEOTIDE SEQUENCE [LARGE SCALE GENOMIC DNA]</scope>
    <source>
        <strain evidence="12">Cfa_2016G</strain>
        <tissue evidence="12">Leaf</tissue>
    </source>
</reference>
<dbReference type="CDD" id="cd14476">
    <property type="entry name" value="SPX_PHO1_like"/>
    <property type="match status" value="1"/>
</dbReference>
<evidence type="ECO:0000259" key="11">
    <source>
        <dbReference type="PROSITE" id="PS51382"/>
    </source>
</evidence>
<dbReference type="AlphaFoldDB" id="A0A5N6RAN0"/>
<evidence type="ECO:0000259" key="10">
    <source>
        <dbReference type="PROSITE" id="PS51380"/>
    </source>
</evidence>
<sequence length="785" mass="91043">MVKFSKELEAQIIPEWREKFVNYRELKKQIKRIKLSRLPKTPQDVNGEFGVSIFDPIRYFTNKINNKFHDPDNKTDIIQVRSKNMEDSEEEVYETELSQLFSEEDEVKMFFAKLDDELNKVNQFYKKTEGELLERGENLNKQLQILVDLKQILNDRLRKSAPPSPNSLNSPRSWLSPARSSNSSEGSIELGESPTSDHQSLETQEAIASLKRNGVSFDNSETITKTKQGKHKMAMKINIPATATATTRAIAALTSILSEDFVNNPRKELGPGEFLNGKKVQCAEKTIRSAFVELYKSLGLLKTYSSLNMMAFAKILKKFDKVSNQQASANYLKAVKETPFIGSGKAVRLMDDVEIIFTKHFANNERKKAMKFLRPQQPKTSHMLTFFVGLFTGCFVCLFIIYALLADLSGIFSSDTQQKAYMEPVYPVFSIIALLSLHLFMYGCNLFMWKSKRINYNFIFEFAPTTSLKYRDAFFICTTFMTIVVGAMVVHLFLLATDVFLPRQVDRIPGILVLFFFALLICPFDIFYRPTRYCFLRIIRNIVCSPFYKVVLVDIFMADQLTSQIHLLRNMEFSACYFVARNFKIHHSACDAESGRLFREIAYVISFLPYFWRAMQCARRWFDECDVDHLANMGKYVSAMVAAGARLTYDHKQDHKHLWFAILTSVVATLYQLYWDFVKDWGLLNYNSKNLWLRDDLILKKKCIYYISIAFNIVLRVAWVESVFRLPKNRYAEKQLLEFVLASLEVIRRGHWNFYRLENEHLNNVGNYKAVKEVPLPFRETDSDG</sequence>
<evidence type="ECO:0000256" key="3">
    <source>
        <dbReference type="ARBA" id="ARBA00022448"/>
    </source>
</evidence>
<feature type="transmembrane region" description="Helical" evidence="9">
    <location>
        <begin position="425"/>
        <end position="448"/>
    </location>
</feature>
<evidence type="ECO:0000313" key="12">
    <source>
        <dbReference type="EMBL" id="KAE8076073.1"/>
    </source>
</evidence>
<dbReference type="GO" id="GO:0016036">
    <property type="term" value="P:cellular response to phosphate starvation"/>
    <property type="evidence" value="ECO:0007669"/>
    <property type="project" value="InterPro"/>
</dbReference>
<feature type="compositionally biased region" description="Low complexity" evidence="8">
    <location>
        <begin position="166"/>
        <end position="177"/>
    </location>
</feature>
<evidence type="ECO:0000256" key="7">
    <source>
        <dbReference type="ARBA" id="ARBA00023136"/>
    </source>
</evidence>
<feature type="region of interest" description="Disordered" evidence="8">
    <location>
        <begin position="157"/>
        <end position="203"/>
    </location>
</feature>
<keyword evidence="6 9" id="KW-1133">Transmembrane helix</keyword>
<feature type="transmembrane region" description="Helical" evidence="9">
    <location>
        <begin position="384"/>
        <end position="405"/>
    </location>
</feature>
<keyword evidence="3" id="KW-0813">Transport</keyword>
<evidence type="ECO:0000256" key="5">
    <source>
        <dbReference type="ARBA" id="ARBA00022692"/>
    </source>
</evidence>
<dbReference type="InterPro" id="IPR004331">
    <property type="entry name" value="SPX_dom"/>
</dbReference>
<dbReference type="PANTHER" id="PTHR48477:SF1">
    <property type="entry name" value="PHOSPHATE TRANSPORTER PHO1"/>
    <property type="match status" value="1"/>
</dbReference>
<dbReference type="PROSITE" id="PS51382">
    <property type="entry name" value="SPX"/>
    <property type="match status" value="1"/>
</dbReference>
<dbReference type="GO" id="GO:0012505">
    <property type="term" value="C:endomembrane system"/>
    <property type="evidence" value="ECO:0007669"/>
    <property type="project" value="UniProtKB-SubCell"/>
</dbReference>
<gene>
    <name evidence="12" type="ORF">FH972_014746</name>
</gene>
<evidence type="ECO:0000256" key="1">
    <source>
        <dbReference type="ARBA" id="ARBA00004127"/>
    </source>
</evidence>
<dbReference type="GO" id="GO:0016020">
    <property type="term" value="C:membrane"/>
    <property type="evidence" value="ECO:0007669"/>
    <property type="project" value="InterPro"/>
</dbReference>
<dbReference type="PROSITE" id="PS51380">
    <property type="entry name" value="EXS"/>
    <property type="match status" value="1"/>
</dbReference>
<dbReference type="InterPro" id="IPR034092">
    <property type="entry name" value="PHO1_SPX"/>
</dbReference>
<dbReference type="OrthoDB" id="9970435at2759"/>
<dbReference type="EMBL" id="CM017326">
    <property type="protein sequence ID" value="KAE8076073.1"/>
    <property type="molecule type" value="Genomic_DNA"/>
</dbReference>
<name>A0A5N6RAN0_9ROSI</name>
<feature type="transmembrane region" description="Helical" evidence="9">
    <location>
        <begin position="508"/>
        <end position="528"/>
    </location>
</feature>
<comment type="similarity">
    <text evidence="2">Belongs to the SYG1 (TC 2.A.94) family.</text>
</comment>
<accession>A0A5N6RAN0</accession>
<organism evidence="12 13">
    <name type="scientific">Carpinus fangiana</name>
    <dbReference type="NCBI Taxonomy" id="176857"/>
    <lineage>
        <taxon>Eukaryota</taxon>
        <taxon>Viridiplantae</taxon>
        <taxon>Streptophyta</taxon>
        <taxon>Embryophyta</taxon>
        <taxon>Tracheophyta</taxon>
        <taxon>Spermatophyta</taxon>
        <taxon>Magnoliopsida</taxon>
        <taxon>eudicotyledons</taxon>
        <taxon>Gunneridae</taxon>
        <taxon>Pentapetalae</taxon>
        <taxon>rosids</taxon>
        <taxon>fabids</taxon>
        <taxon>Fagales</taxon>
        <taxon>Betulaceae</taxon>
        <taxon>Carpinus</taxon>
    </lineage>
</organism>
<keyword evidence="5 9" id="KW-0812">Transmembrane</keyword>
<evidence type="ECO:0000256" key="6">
    <source>
        <dbReference type="ARBA" id="ARBA00022989"/>
    </source>
</evidence>
<evidence type="ECO:0000256" key="4">
    <source>
        <dbReference type="ARBA" id="ARBA00022592"/>
    </source>
</evidence>
<evidence type="ECO:0000256" key="2">
    <source>
        <dbReference type="ARBA" id="ARBA00009665"/>
    </source>
</evidence>
<dbReference type="PANTHER" id="PTHR48477">
    <property type="entry name" value="PHOSPHATE TRANSPORTER PHO1"/>
    <property type="match status" value="1"/>
</dbReference>
<keyword evidence="7 9" id="KW-0472">Membrane</keyword>
<feature type="domain" description="SPX" evidence="11">
    <location>
        <begin position="2"/>
        <end position="333"/>
    </location>
</feature>
<dbReference type="InterPro" id="IPR004342">
    <property type="entry name" value="EXS_C"/>
</dbReference>
<feature type="compositionally biased region" description="Polar residues" evidence="8">
    <location>
        <begin position="193"/>
        <end position="203"/>
    </location>
</feature>
<evidence type="ECO:0000256" key="9">
    <source>
        <dbReference type="SAM" id="Phobius"/>
    </source>
</evidence>
<feature type="domain" description="EXS" evidence="10">
    <location>
        <begin position="593"/>
        <end position="785"/>
    </location>
</feature>
<proteinExistence type="inferred from homology"/>
<dbReference type="Proteomes" id="UP000327013">
    <property type="component" value="Chromosome 6"/>
</dbReference>
<feature type="transmembrane region" description="Helical" evidence="9">
    <location>
        <begin position="658"/>
        <end position="675"/>
    </location>
</feature>
<keyword evidence="13" id="KW-1185">Reference proteome</keyword>